<dbReference type="KEGG" id="bgp:BGL_1c28110"/>
<sequence length="133" mass="13267">MRIPVVATLLLALASTAQAATSITVDGRLNCIQSALSPGAAPCGTAATFQLAPGRYVMSLSANTMSCSPGGCAISSVTVQGGVLTAKWGVPVTTQPIVVDVGGNSAATLYGYVSDDVCSDNGGQATLLIQQAY</sequence>
<evidence type="ECO:0008006" key="4">
    <source>
        <dbReference type="Google" id="ProtNLM"/>
    </source>
</evidence>
<protein>
    <recommendedName>
        <fullName evidence="4">Outer membrane protein</fullName>
    </recommendedName>
</protein>
<feature type="signal peptide" evidence="1">
    <location>
        <begin position="1"/>
        <end position="19"/>
    </location>
</feature>
<dbReference type="RefSeq" id="WP_042625635.1">
    <property type="nucleotide sequence ID" value="NZ_CP002580.1"/>
</dbReference>
<keyword evidence="1" id="KW-0732">Signal</keyword>
<gene>
    <name evidence="2" type="ORF">BGL_1c28110</name>
</gene>
<dbReference type="EMBL" id="CP002580">
    <property type="protein sequence ID" value="AJK47289.1"/>
    <property type="molecule type" value="Genomic_DNA"/>
</dbReference>
<evidence type="ECO:0000313" key="2">
    <source>
        <dbReference type="EMBL" id="AJK47289.1"/>
    </source>
</evidence>
<feature type="chain" id="PRO_5002109740" description="Outer membrane protein" evidence="1">
    <location>
        <begin position="20"/>
        <end position="133"/>
    </location>
</feature>
<evidence type="ECO:0000313" key="3">
    <source>
        <dbReference type="Proteomes" id="UP000031838"/>
    </source>
</evidence>
<evidence type="ECO:0000256" key="1">
    <source>
        <dbReference type="SAM" id="SignalP"/>
    </source>
</evidence>
<accession>A0A0B6RYR9</accession>
<dbReference type="HOGENOM" id="CLU_134397_0_0_4"/>
<keyword evidence="3" id="KW-1185">Reference proteome</keyword>
<name>A0A0B6RYR9_BURPL</name>
<organism evidence="2 3">
    <name type="scientific">Burkholderia plantarii</name>
    <dbReference type="NCBI Taxonomy" id="41899"/>
    <lineage>
        <taxon>Bacteria</taxon>
        <taxon>Pseudomonadati</taxon>
        <taxon>Pseudomonadota</taxon>
        <taxon>Betaproteobacteria</taxon>
        <taxon>Burkholderiales</taxon>
        <taxon>Burkholderiaceae</taxon>
        <taxon>Burkholderia</taxon>
    </lineage>
</organism>
<dbReference type="Proteomes" id="UP000031838">
    <property type="component" value="Chromosome 1"/>
</dbReference>
<reference evidence="2 3" key="2">
    <citation type="journal article" date="2016" name="Appl. Microbiol. Biotechnol.">
        <title>Mutations improving production and secretion of extracellular lipase by Burkholderia glumae PG1.</title>
        <authorList>
            <person name="Knapp A."/>
            <person name="Voget S."/>
            <person name="Gao R."/>
            <person name="Zaburannyi N."/>
            <person name="Krysciak D."/>
            <person name="Breuer M."/>
            <person name="Hauer B."/>
            <person name="Streit W.R."/>
            <person name="Muller R."/>
            <person name="Daniel R."/>
            <person name="Jaeger K.E."/>
        </authorList>
    </citation>
    <scope>NUCLEOTIDE SEQUENCE [LARGE SCALE GENOMIC DNA]</scope>
    <source>
        <strain evidence="2 3">PG1</strain>
    </source>
</reference>
<dbReference type="AlphaFoldDB" id="A0A0B6RYR9"/>
<proteinExistence type="predicted"/>
<reference evidence="3" key="1">
    <citation type="submission" date="2011-03" db="EMBL/GenBank/DDBJ databases">
        <authorList>
            <person name="Voget S."/>
            <person name="Streit W.R."/>
            <person name="Jaeger K.E."/>
            <person name="Daniel R."/>
        </authorList>
    </citation>
    <scope>NUCLEOTIDE SEQUENCE [LARGE SCALE GENOMIC DNA]</scope>
    <source>
        <strain evidence="3">PG1</strain>
    </source>
</reference>